<evidence type="ECO:0000313" key="2">
    <source>
        <dbReference type="EMBL" id="MFD2914686.1"/>
    </source>
</evidence>
<dbReference type="RefSeq" id="WP_194507638.1">
    <property type="nucleotide sequence ID" value="NZ_JADILU010000003.1"/>
</dbReference>
<dbReference type="InterPro" id="IPR036249">
    <property type="entry name" value="Thioredoxin-like_sf"/>
</dbReference>
<sequence length="138" mass="15372">MKKIIFILAVAFTLQLSAQDKANWITDYKTALSQSETQNKPILAFITDNKKTEASKLLSTEFFSSEAFKSIASKVVLLKLDISNKQSYNVRLGIHYLNKPSAPGLALVSEFSDRIGDPLTEINTENIKTFISLVNSKI</sequence>
<dbReference type="EMBL" id="JBHUOS010000001">
    <property type="protein sequence ID" value="MFD2914686.1"/>
    <property type="molecule type" value="Genomic_DNA"/>
</dbReference>
<keyword evidence="1" id="KW-0732">Signal</keyword>
<keyword evidence="3" id="KW-1185">Reference proteome</keyword>
<protein>
    <submittedName>
        <fullName evidence="2">Thioredoxin family protein</fullName>
    </submittedName>
</protein>
<feature type="chain" id="PRO_5046048078" evidence="1">
    <location>
        <begin position="19"/>
        <end position="138"/>
    </location>
</feature>
<gene>
    <name evidence="2" type="ORF">ACFS29_03465</name>
</gene>
<dbReference type="Gene3D" id="3.40.30.10">
    <property type="entry name" value="Glutaredoxin"/>
    <property type="match status" value="1"/>
</dbReference>
<evidence type="ECO:0000256" key="1">
    <source>
        <dbReference type="SAM" id="SignalP"/>
    </source>
</evidence>
<dbReference type="Pfam" id="PF13899">
    <property type="entry name" value="Thioredoxin_7"/>
    <property type="match status" value="1"/>
</dbReference>
<comment type="caution">
    <text evidence="2">The sequence shown here is derived from an EMBL/GenBank/DDBJ whole genome shotgun (WGS) entry which is preliminary data.</text>
</comment>
<evidence type="ECO:0000313" key="3">
    <source>
        <dbReference type="Proteomes" id="UP001597548"/>
    </source>
</evidence>
<dbReference type="SUPFAM" id="SSF52833">
    <property type="entry name" value="Thioredoxin-like"/>
    <property type="match status" value="1"/>
</dbReference>
<organism evidence="2 3">
    <name type="scientific">Psychroserpens luteus</name>
    <dbReference type="NCBI Taxonomy" id="1434066"/>
    <lineage>
        <taxon>Bacteria</taxon>
        <taxon>Pseudomonadati</taxon>
        <taxon>Bacteroidota</taxon>
        <taxon>Flavobacteriia</taxon>
        <taxon>Flavobacteriales</taxon>
        <taxon>Flavobacteriaceae</taxon>
        <taxon>Psychroserpens</taxon>
    </lineage>
</organism>
<reference evidence="3" key="1">
    <citation type="journal article" date="2019" name="Int. J. Syst. Evol. Microbiol.">
        <title>The Global Catalogue of Microorganisms (GCM) 10K type strain sequencing project: providing services to taxonomists for standard genome sequencing and annotation.</title>
        <authorList>
            <consortium name="The Broad Institute Genomics Platform"/>
            <consortium name="The Broad Institute Genome Sequencing Center for Infectious Disease"/>
            <person name="Wu L."/>
            <person name="Ma J."/>
        </authorList>
    </citation>
    <scope>NUCLEOTIDE SEQUENCE [LARGE SCALE GENOMIC DNA]</scope>
    <source>
        <strain evidence="3">KCTC 32514</strain>
    </source>
</reference>
<proteinExistence type="predicted"/>
<feature type="signal peptide" evidence="1">
    <location>
        <begin position="1"/>
        <end position="18"/>
    </location>
</feature>
<name>A0ABW5ZQN4_9FLAO</name>
<dbReference type="Proteomes" id="UP001597548">
    <property type="component" value="Unassembled WGS sequence"/>
</dbReference>
<accession>A0ABW5ZQN4</accession>